<gene>
    <name evidence="1" type="ORF">UFOVP58_27</name>
</gene>
<reference evidence="1" key="1">
    <citation type="submission" date="2020-04" db="EMBL/GenBank/DDBJ databases">
        <authorList>
            <person name="Chiriac C."/>
            <person name="Salcher M."/>
            <person name="Ghai R."/>
            <person name="Kavagutti S V."/>
        </authorList>
    </citation>
    <scope>NUCLEOTIDE SEQUENCE</scope>
</reference>
<protein>
    <submittedName>
        <fullName evidence="1">Uncharacterized protein</fullName>
    </submittedName>
</protein>
<dbReference type="Gene3D" id="3.40.50.1820">
    <property type="entry name" value="alpha/beta hydrolase"/>
    <property type="match status" value="1"/>
</dbReference>
<proteinExistence type="predicted"/>
<organism evidence="1">
    <name type="scientific">uncultured Caudovirales phage</name>
    <dbReference type="NCBI Taxonomy" id="2100421"/>
    <lineage>
        <taxon>Viruses</taxon>
        <taxon>Duplodnaviria</taxon>
        <taxon>Heunggongvirae</taxon>
        <taxon>Uroviricota</taxon>
        <taxon>Caudoviricetes</taxon>
        <taxon>Peduoviridae</taxon>
        <taxon>Maltschvirus</taxon>
        <taxon>Maltschvirus maltsch</taxon>
    </lineage>
</organism>
<dbReference type="EMBL" id="LR796186">
    <property type="protein sequence ID" value="CAB4124745.1"/>
    <property type="molecule type" value="Genomic_DNA"/>
</dbReference>
<name>A0A6J5KUF3_9CAUD</name>
<dbReference type="SUPFAM" id="SSF53474">
    <property type="entry name" value="alpha/beta-Hydrolases"/>
    <property type="match status" value="1"/>
</dbReference>
<dbReference type="InterPro" id="IPR029058">
    <property type="entry name" value="AB_hydrolase_fold"/>
</dbReference>
<sequence length="196" mass="21995">MKVVYIHGHKSDQSCWEHIKAGVEGEAIFLNYDSNNGFDANLKEMNIFLRNLGHKNEDIFFIGHSLGGIYARVLAKEYENVCVGGVSISTPHGGCELAHGLKMFDPNNPVFNDVHPFSPVIMSARYIDLDIDWLNIVTTDGGNPLWILPNDGVVSVFSQSCLNHKMRFLIVNKNHFNILEWELLPSIINSEVNKGI</sequence>
<accession>A0A6J5KUF3</accession>
<evidence type="ECO:0000313" key="1">
    <source>
        <dbReference type="EMBL" id="CAB4124745.1"/>
    </source>
</evidence>